<name>A0ABS4TFI7_9PSEU</name>
<protein>
    <submittedName>
        <fullName evidence="2">Uncharacterized protein</fullName>
    </submittedName>
</protein>
<reference evidence="2 3" key="1">
    <citation type="submission" date="2021-03" db="EMBL/GenBank/DDBJ databases">
        <title>Sequencing the genomes of 1000 actinobacteria strains.</title>
        <authorList>
            <person name="Klenk H.-P."/>
        </authorList>
    </citation>
    <scope>NUCLEOTIDE SEQUENCE [LARGE SCALE GENOMIC DNA]</scope>
    <source>
        <strain evidence="2 3">DSM 46670</strain>
    </source>
</reference>
<evidence type="ECO:0000313" key="2">
    <source>
        <dbReference type="EMBL" id="MBP2322601.1"/>
    </source>
</evidence>
<sequence length="59" mass="6479">MFENFSSLYQSDRDMAQDLLAELIPRQRQREDDQLPKCWGPPGGGGGYPGPGPGDADLK</sequence>
<comment type="caution">
    <text evidence="2">The sequence shown here is derived from an EMBL/GenBank/DDBJ whole genome shotgun (WGS) entry which is preliminary data.</text>
</comment>
<evidence type="ECO:0000313" key="3">
    <source>
        <dbReference type="Proteomes" id="UP001519332"/>
    </source>
</evidence>
<feature type="region of interest" description="Disordered" evidence="1">
    <location>
        <begin position="20"/>
        <end position="59"/>
    </location>
</feature>
<gene>
    <name evidence="2" type="ORF">JOF56_002986</name>
</gene>
<accession>A0ABS4TFI7</accession>
<dbReference type="EMBL" id="JAGINW010000001">
    <property type="protein sequence ID" value="MBP2322601.1"/>
    <property type="molecule type" value="Genomic_DNA"/>
</dbReference>
<organism evidence="2 3">
    <name type="scientific">Kibdelosporangium banguiense</name>
    <dbReference type="NCBI Taxonomy" id="1365924"/>
    <lineage>
        <taxon>Bacteria</taxon>
        <taxon>Bacillati</taxon>
        <taxon>Actinomycetota</taxon>
        <taxon>Actinomycetes</taxon>
        <taxon>Pseudonocardiales</taxon>
        <taxon>Pseudonocardiaceae</taxon>
        <taxon>Kibdelosporangium</taxon>
    </lineage>
</organism>
<evidence type="ECO:0000256" key="1">
    <source>
        <dbReference type="SAM" id="MobiDB-lite"/>
    </source>
</evidence>
<dbReference type="Proteomes" id="UP001519332">
    <property type="component" value="Unassembled WGS sequence"/>
</dbReference>
<proteinExistence type="predicted"/>
<keyword evidence="3" id="KW-1185">Reference proteome</keyword>